<proteinExistence type="predicted"/>
<feature type="transmembrane region" description="Helical" evidence="1">
    <location>
        <begin position="831"/>
        <end position="849"/>
    </location>
</feature>
<protein>
    <submittedName>
        <fullName evidence="3">CHAT domain-containing protein</fullName>
    </submittedName>
</protein>
<comment type="caution">
    <text evidence="3">The sequence shown here is derived from an EMBL/GenBank/DDBJ whole genome shotgun (WGS) entry which is preliminary data.</text>
</comment>
<accession>A0ABV5F956</accession>
<keyword evidence="1" id="KW-0812">Transmembrane</keyword>
<dbReference type="Pfam" id="PF12770">
    <property type="entry name" value="CHAT"/>
    <property type="match status" value="1"/>
</dbReference>
<feature type="domain" description="CHAT" evidence="2">
    <location>
        <begin position="570"/>
        <end position="821"/>
    </location>
</feature>
<dbReference type="EMBL" id="JBHMFC010000011">
    <property type="protein sequence ID" value="MFB9055955.1"/>
    <property type="molecule type" value="Genomic_DNA"/>
</dbReference>
<reference evidence="3 4" key="1">
    <citation type="submission" date="2024-09" db="EMBL/GenBank/DDBJ databases">
        <authorList>
            <person name="Sun Q."/>
            <person name="Mori K."/>
        </authorList>
    </citation>
    <scope>NUCLEOTIDE SEQUENCE [LARGE SCALE GENOMIC DNA]</scope>
    <source>
        <strain evidence="3 4">CECT 8622</strain>
    </source>
</reference>
<dbReference type="Proteomes" id="UP001589585">
    <property type="component" value="Unassembled WGS sequence"/>
</dbReference>
<sequence>MGMYKVYVLFFFISTMGFAQTLEESIYVATETFISNKSETAYQTLKKHMRFFKNQVKTKDEQLALVFSQCHQGFYLSENSRLYEATLTYEDALKRFQDHQLSSLSDFDIIENCLKPLGNLYIQTGDYTNAESIIKQYTFLAKQHKNTHHQVSGAINLAKLYQTIGNHETVLKLISNAFRISKISHKQKEHLHHIKSTSLIALNQYDERAASNRLEKPSTFQKERNNYAIALKNGNYNDALKAFNAAKVFLNDENLNTREQAKLHFQEAQLQHLLNLPDQALETLQRAIKTLIPEFNTNSLPNQAHLYAENTFIDIFDLYAVLQKNPEQALKSYDLSFHVSELLQDNWTSQEAKIINETNNRIRSEKCISLLFDWYQQTKDKAALSKALHYSENSKASTLKAIFQKKMRLRKFPTDSLLIQELELLKAQERITSLLIKEQLSANRASKINDLSRQLSGISLEIKAIKPAISKKHADSKNPFPLKALQEQLLKDNAVLMEYFYGETAIYQFIVSGTKIFLNKIDLNSTSKNKILEYIHLFDEASIINNDIDLFTHKAFDLYKFLNFDAVSSHKNVMLIPDGLLNFIPFETLLNSKKKTTSFSNMPFVVKTQNIAYNASTFFYLAKNKTTPAPKLLGVFPVFENTKKQLTYSVNEAQAVIDETQATLLMNNEASKANFIQNAPQYGVLHLSTHASSGNLTKPANIDFYDETLYLNELYSLNLNADLVVLSACETGIGKLYKGEGPMSIARGFQYSGAKNLLFSLWQINDLSTSQIMHAFYSSYNKTHSAYNSNRQSKLDYLQNEDISNVKKSPYYWGAFVYYGDITKPNDSIPLLYILIGIILILIAVFLLLKLKKSHGKIIAGISN</sequence>
<name>A0ABV5F956_9FLAO</name>
<gene>
    <name evidence="3" type="ORF">ACFFU9_04300</name>
</gene>
<evidence type="ECO:0000259" key="2">
    <source>
        <dbReference type="Pfam" id="PF12770"/>
    </source>
</evidence>
<keyword evidence="1" id="KW-1133">Transmembrane helix</keyword>
<evidence type="ECO:0000256" key="1">
    <source>
        <dbReference type="SAM" id="Phobius"/>
    </source>
</evidence>
<dbReference type="InterPro" id="IPR011990">
    <property type="entry name" value="TPR-like_helical_dom_sf"/>
</dbReference>
<dbReference type="PANTHER" id="PTHR10098">
    <property type="entry name" value="RAPSYN-RELATED"/>
    <property type="match status" value="1"/>
</dbReference>
<dbReference type="RefSeq" id="WP_379860147.1">
    <property type="nucleotide sequence ID" value="NZ_JBHMFC010000011.1"/>
</dbReference>
<keyword evidence="1" id="KW-0472">Membrane</keyword>
<dbReference type="SUPFAM" id="SSF48452">
    <property type="entry name" value="TPR-like"/>
    <property type="match status" value="1"/>
</dbReference>
<dbReference type="Gene3D" id="1.25.40.10">
    <property type="entry name" value="Tetratricopeptide repeat domain"/>
    <property type="match status" value="1"/>
</dbReference>
<organism evidence="3 4">
    <name type="scientific">Mariniflexile ostreae</name>
    <dbReference type="NCBI Taxonomy" id="1520892"/>
    <lineage>
        <taxon>Bacteria</taxon>
        <taxon>Pseudomonadati</taxon>
        <taxon>Bacteroidota</taxon>
        <taxon>Flavobacteriia</taxon>
        <taxon>Flavobacteriales</taxon>
        <taxon>Flavobacteriaceae</taxon>
        <taxon>Mariniflexile</taxon>
    </lineage>
</organism>
<keyword evidence="4" id="KW-1185">Reference proteome</keyword>
<evidence type="ECO:0000313" key="4">
    <source>
        <dbReference type="Proteomes" id="UP001589585"/>
    </source>
</evidence>
<dbReference type="InterPro" id="IPR024983">
    <property type="entry name" value="CHAT_dom"/>
</dbReference>
<evidence type="ECO:0000313" key="3">
    <source>
        <dbReference type="EMBL" id="MFB9055955.1"/>
    </source>
</evidence>